<feature type="compositionally biased region" description="Basic and acidic residues" evidence="1">
    <location>
        <begin position="43"/>
        <end position="59"/>
    </location>
</feature>
<keyword evidence="2" id="KW-0472">Membrane</keyword>
<feature type="region of interest" description="Disordered" evidence="1">
    <location>
        <begin position="36"/>
        <end position="68"/>
    </location>
</feature>
<keyword evidence="4" id="KW-1185">Reference proteome</keyword>
<keyword evidence="2" id="KW-1133">Transmembrane helix</keyword>
<dbReference type="EMBL" id="CP087164">
    <property type="protein sequence ID" value="UGS36859.1"/>
    <property type="molecule type" value="Genomic_DNA"/>
</dbReference>
<evidence type="ECO:0000256" key="1">
    <source>
        <dbReference type="SAM" id="MobiDB-lite"/>
    </source>
</evidence>
<dbReference type="KEGG" id="sbae:DSM104329_03270"/>
<reference evidence="3" key="1">
    <citation type="journal article" date="2022" name="Int. J. Syst. Evol. Microbiol.">
        <title>Pseudomonas aegrilactucae sp. nov. and Pseudomonas morbosilactucae sp. nov., pathogens causing bacterial rot of lettuce in Japan.</title>
        <authorList>
            <person name="Sawada H."/>
            <person name="Fujikawa T."/>
            <person name="Satou M."/>
        </authorList>
    </citation>
    <scope>NUCLEOTIDE SEQUENCE</scope>
    <source>
        <strain evidence="3">0166_1</strain>
    </source>
</reference>
<keyword evidence="2" id="KW-0812">Transmembrane</keyword>
<evidence type="ECO:0000313" key="4">
    <source>
        <dbReference type="Proteomes" id="UP001162834"/>
    </source>
</evidence>
<organism evidence="3 4">
    <name type="scientific">Capillimicrobium parvum</name>
    <dbReference type="NCBI Taxonomy" id="2884022"/>
    <lineage>
        <taxon>Bacteria</taxon>
        <taxon>Bacillati</taxon>
        <taxon>Actinomycetota</taxon>
        <taxon>Thermoleophilia</taxon>
        <taxon>Solirubrobacterales</taxon>
        <taxon>Capillimicrobiaceae</taxon>
        <taxon>Capillimicrobium</taxon>
    </lineage>
</organism>
<dbReference type="RefSeq" id="WP_259310923.1">
    <property type="nucleotide sequence ID" value="NZ_CP087164.1"/>
</dbReference>
<sequence length="68" mass="7568">MFPPLIWLAFVILLVAVIAIGALWAVRAGLWARETSTSGDNVEGEKRFEKRPEHTKVDEPGNQTYIGT</sequence>
<dbReference type="AlphaFoldDB" id="A0A9E6XYP9"/>
<evidence type="ECO:0000256" key="2">
    <source>
        <dbReference type="SAM" id="Phobius"/>
    </source>
</evidence>
<proteinExistence type="predicted"/>
<evidence type="ECO:0000313" key="3">
    <source>
        <dbReference type="EMBL" id="UGS36859.1"/>
    </source>
</evidence>
<protein>
    <submittedName>
        <fullName evidence="3">Uncharacterized protein</fullName>
    </submittedName>
</protein>
<feature type="transmembrane region" description="Helical" evidence="2">
    <location>
        <begin position="6"/>
        <end position="26"/>
    </location>
</feature>
<gene>
    <name evidence="3" type="ORF">DSM104329_03270</name>
</gene>
<accession>A0A9E6XYP9</accession>
<dbReference type="Proteomes" id="UP001162834">
    <property type="component" value="Chromosome"/>
</dbReference>
<name>A0A9E6XYP9_9ACTN</name>